<dbReference type="CDD" id="cd22157">
    <property type="entry name" value="F-box_AtFBW1-like"/>
    <property type="match status" value="1"/>
</dbReference>
<dbReference type="InterPro" id="IPR050796">
    <property type="entry name" value="SCF_F-box_component"/>
</dbReference>
<evidence type="ECO:0000256" key="2">
    <source>
        <dbReference type="ARBA" id="ARBA00022737"/>
    </source>
</evidence>
<dbReference type="PANTHER" id="PTHR31672:SF2">
    <property type="entry name" value="F-BOX DOMAIN-CONTAINING PROTEIN"/>
    <property type="match status" value="1"/>
</dbReference>
<dbReference type="Gene3D" id="1.20.1280.50">
    <property type="match status" value="1"/>
</dbReference>
<dbReference type="SUPFAM" id="SSF81383">
    <property type="entry name" value="F-box domain"/>
    <property type="match status" value="1"/>
</dbReference>
<comment type="caution">
    <text evidence="5">The sequence shown here is derived from an EMBL/GenBank/DDBJ whole genome shotgun (WGS) entry which is preliminary data.</text>
</comment>
<feature type="region of interest" description="Disordered" evidence="3">
    <location>
        <begin position="1"/>
        <end position="64"/>
    </location>
</feature>
<dbReference type="Gramene" id="KVI08978">
    <property type="protein sequence ID" value="KVI08978"/>
    <property type="gene ID" value="Ccrd_012637"/>
</dbReference>
<dbReference type="SUPFAM" id="SSF117281">
    <property type="entry name" value="Kelch motif"/>
    <property type="match status" value="1"/>
</dbReference>
<dbReference type="STRING" id="59895.A0A103YH43"/>
<dbReference type="InterPro" id="IPR015915">
    <property type="entry name" value="Kelch-typ_b-propeller"/>
</dbReference>
<evidence type="ECO:0000259" key="4">
    <source>
        <dbReference type="PROSITE" id="PS50181"/>
    </source>
</evidence>
<evidence type="ECO:0000256" key="1">
    <source>
        <dbReference type="ARBA" id="ARBA00022441"/>
    </source>
</evidence>
<dbReference type="InterPro" id="IPR001810">
    <property type="entry name" value="F-box_dom"/>
</dbReference>
<keyword evidence="1" id="KW-0880">Kelch repeat</keyword>
<gene>
    <name evidence="5" type="ORF">Ccrd_012637</name>
</gene>
<name>A0A103YH43_CYNCS</name>
<dbReference type="FunFam" id="2.120.10.80:FF:000046">
    <property type="entry name" value="F-box/kelch-repeat protein At5g15710"/>
    <property type="match status" value="1"/>
</dbReference>
<dbReference type="SMART" id="SM00256">
    <property type="entry name" value="FBOX"/>
    <property type="match status" value="1"/>
</dbReference>
<evidence type="ECO:0000313" key="6">
    <source>
        <dbReference type="Proteomes" id="UP000243975"/>
    </source>
</evidence>
<feature type="domain" description="F-box" evidence="4">
    <location>
        <begin position="94"/>
        <end position="142"/>
    </location>
</feature>
<proteinExistence type="predicted"/>
<dbReference type="PANTHER" id="PTHR31672">
    <property type="entry name" value="BNACNNG10540D PROTEIN"/>
    <property type="match status" value="1"/>
</dbReference>
<feature type="compositionally biased region" description="Polar residues" evidence="3">
    <location>
        <begin position="8"/>
        <end position="26"/>
    </location>
</feature>
<keyword evidence="6" id="KW-1185">Reference proteome</keyword>
<dbReference type="FunFam" id="1.20.1280.50:FF:000008">
    <property type="entry name" value="F-box only protein 6"/>
    <property type="match status" value="1"/>
</dbReference>
<feature type="compositionally biased region" description="Polar residues" evidence="3">
    <location>
        <begin position="40"/>
        <end position="49"/>
    </location>
</feature>
<dbReference type="AlphaFoldDB" id="A0A103YH43"/>
<evidence type="ECO:0000256" key="3">
    <source>
        <dbReference type="SAM" id="MobiDB-lite"/>
    </source>
</evidence>
<protein>
    <submittedName>
        <fullName evidence="5">F-box domain, cyclin-like protein</fullName>
    </submittedName>
</protein>
<sequence>MVVGTGDASDSGSENLPAESTQQTGCSPEEDDGRQLNYFGGSSSRNTSPIGRGLGLRNTSPSRQKVIKTKPRGLDEEMVATFAKAPHPDVHMEDNIWAMLPEDLLNEILARVPPFMIFRLRSVCKRWNSILQDNSFLIFHSQVPSHGPCLLTFWKNSQMPQCSVFSLPLKQWYKIPFTFLPQWAFWLVGSSGGLVCFSGLDGLTFRTLICNPLTQSWRILPRYWEHIPAKFPRSLLDGYLVAGTQKRLFLVGRIGLYSTLQSMRIWELDHAKVIWIEISRMPPRYFRALLRLSAERFECFGQDNLICFTSWNQGKGLLFDVDKKAWSWIAGCALQSYNSQVCFYEPRFDASIY</sequence>
<dbReference type="PROSITE" id="PS50181">
    <property type="entry name" value="FBOX"/>
    <property type="match status" value="1"/>
</dbReference>
<dbReference type="OMA" id="AMITEEN"/>
<dbReference type="Proteomes" id="UP000243975">
    <property type="component" value="Unassembled WGS sequence"/>
</dbReference>
<accession>A0A103YH43</accession>
<dbReference type="Pfam" id="PF00646">
    <property type="entry name" value="F-box"/>
    <property type="match status" value="1"/>
</dbReference>
<dbReference type="EMBL" id="LEKV01001076">
    <property type="protein sequence ID" value="KVI08978.1"/>
    <property type="molecule type" value="Genomic_DNA"/>
</dbReference>
<dbReference type="InterPro" id="IPR036047">
    <property type="entry name" value="F-box-like_dom_sf"/>
</dbReference>
<reference evidence="5 6" key="1">
    <citation type="journal article" date="2016" name="Sci. Rep.">
        <title>The genome sequence of the outbreeding globe artichoke constructed de novo incorporating a phase-aware low-pass sequencing strategy of F1 progeny.</title>
        <authorList>
            <person name="Scaglione D."/>
            <person name="Reyes-Chin-Wo S."/>
            <person name="Acquadro A."/>
            <person name="Froenicke L."/>
            <person name="Portis E."/>
            <person name="Beitel C."/>
            <person name="Tirone M."/>
            <person name="Mauro R."/>
            <person name="Lo Monaco A."/>
            <person name="Mauromicale G."/>
            <person name="Faccioli P."/>
            <person name="Cattivelli L."/>
            <person name="Rieseberg L."/>
            <person name="Michelmore R."/>
            <person name="Lanteri S."/>
        </authorList>
    </citation>
    <scope>NUCLEOTIDE SEQUENCE [LARGE SCALE GENOMIC DNA]</scope>
    <source>
        <strain evidence="5">2C</strain>
    </source>
</reference>
<organism evidence="5 6">
    <name type="scientific">Cynara cardunculus var. scolymus</name>
    <name type="common">Globe artichoke</name>
    <name type="synonym">Cynara scolymus</name>
    <dbReference type="NCBI Taxonomy" id="59895"/>
    <lineage>
        <taxon>Eukaryota</taxon>
        <taxon>Viridiplantae</taxon>
        <taxon>Streptophyta</taxon>
        <taxon>Embryophyta</taxon>
        <taxon>Tracheophyta</taxon>
        <taxon>Spermatophyta</taxon>
        <taxon>Magnoliopsida</taxon>
        <taxon>eudicotyledons</taxon>
        <taxon>Gunneridae</taxon>
        <taxon>Pentapetalae</taxon>
        <taxon>asterids</taxon>
        <taxon>campanulids</taxon>
        <taxon>Asterales</taxon>
        <taxon>Asteraceae</taxon>
        <taxon>Carduoideae</taxon>
        <taxon>Cardueae</taxon>
        <taxon>Carduinae</taxon>
        <taxon>Cynara</taxon>
    </lineage>
</organism>
<keyword evidence="2" id="KW-0677">Repeat</keyword>
<evidence type="ECO:0000313" key="5">
    <source>
        <dbReference type="EMBL" id="KVI08978.1"/>
    </source>
</evidence>